<dbReference type="Gene3D" id="3.10.420.10">
    <property type="entry name" value="SecB-like"/>
    <property type="match status" value="1"/>
</dbReference>
<accession>A0A0B4XJW6</accession>
<dbReference type="PANTHER" id="PTHR36918:SF1">
    <property type="entry name" value="PROTEIN-EXPORT PROTEIN SECB"/>
    <property type="match status" value="1"/>
</dbReference>
<comment type="function">
    <text evidence="5">One of the proteins required for the normal export of preproteins out of the cell cytoplasm. It is a molecular chaperone that binds to a subset of precursor proteins, maintaining them in a translocation-competent state. It also specifically binds to its receptor SecA.</text>
</comment>
<dbReference type="OrthoDB" id="9795145at2"/>
<dbReference type="AlphaFoldDB" id="A0A0B4XJW6"/>
<keyword evidence="4 5" id="KW-0811">Translocation</keyword>
<dbReference type="EMBL" id="CP004387">
    <property type="protein sequence ID" value="AJD46722.1"/>
    <property type="molecule type" value="Genomic_DNA"/>
</dbReference>
<evidence type="ECO:0000256" key="5">
    <source>
        <dbReference type="HAMAP-Rule" id="MF_00821"/>
    </source>
</evidence>
<dbReference type="HAMAP" id="MF_00821">
    <property type="entry name" value="SecB"/>
    <property type="match status" value="1"/>
</dbReference>
<evidence type="ECO:0000313" key="7">
    <source>
        <dbReference type="Proteomes" id="UP000006764"/>
    </source>
</evidence>
<gene>
    <name evidence="5" type="primary">secB</name>
    <name evidence="6" type="ORF">S7S_01490</name>
</gene>
<keyword evidence="3 5" id="KW-0653">Protein transport</keyword>
<dbReference type="InterPro" id="IPR035958">
    <property type="entry name" value="SecB-like_sf"/>
</dbReference>
<keyword evidence="5" id="KW-0143">Chaperone</keyword>
<dbReference type="GO" id="GO:0005737">
    <property type="term" value="C:cytoplasm"/>
    <property type="evidence" value="ECO:0007669"/>
    <property type="project" value="UniProtKB-SubCell"/>
</dbReference>
<dbReference type="PANTHER" id="PTHR36918">
    <property type="match status" value="1"/>
</dbReference>
<keyword evidence="2 5" id="KW-0813">Transport</keyword>
<dbReference type="HOGENOM" id="CLU_111574_1_0_6"/>
<reference evidence="6 7" key="1">
    <citation type="journal article" date="2012" name="J. Bacteriol.">
        <title>Genome sequence of an alkane-degrading bacterium, Alcanivorax pacificus type strain W11-5, isolated from deep sea sediment.</title>
        <authorList>
            <person name="Lai Q."/>
            <person name="Shao Z."/>
        </authorList>
    </citation>
    <scope>NUCLEOTIDE SEQUENCE [LARGE SCALE GENOMIC DNA]</scope>
    <source>
        <strain evidence="6 7">W11-5</strain>
    </source>
</reference>
<dbReference type="NCBIfam" id="NF004393">
    <property type="entry name" value="PRK05751.1-4"/>
    <property type="match status" value="1"/>
</dbReference>
<comment type="subcellular location">
    <subcellularLocation>
        <location evidence="5">Cytoplasm</location>
    </subcellularLocation>
</comment>
<evidence type="ECO:0000256" key="2">
    <source>
        <dbReference type="ARBA" id="ARBA00022448"/>
    </source>
</evidence>
<dbReference type="SUPFAM" id="SSF54611">
    <property type="entry name" value="SecB-like"/>
    <property type="match status" value="1"/>
</dbReference>
<dbReference type="GO" id="GO:0006457">
    <property type="term" value="P:protein folding"/>
    <property type="evidence" value="ECO:0007669"/>
    <property type="project" value="UniProtKB-UniRule"/>
</dbReference>
<dbReference type="KEGG" id="apac:S7S_01490"/>
<dbReference type="Proteomes" id="UP000006764">
    <property type="component" value="Chromosome"/>
</dbReference>
<dbReference type="Pfam" id="PF02556">
    <property type="entry name" value="SecB"/>
    <property type="match status" value="1"/>
</dbReference>
<keyword evidence="7" id="KW-1185">Reference proteome</keyword>
<evidence type="ECO:0000313" key="6">
    <source>
        <dbReference type="EMBL" id="AJD46722.1"/>
    </source>
</evidence>
<dbReference type="PRINTS" id="PR01594">
    <property type="entry name" value="SECBCHAPRONE"/>
</dbReference>
<dbReference type="STRING" id="391936.S7S_01490"/>
<dbReference type="GO" id="GO:0051082">
    <property type="term" value="F:unfolded protein binding"/>
    <property type="evidence" value="ECO:0007669"/>
    <property type="project" value="InterPro"/>
</dbReference>
<sequence length="157" mass="17521">MSDTPERTFQLQRIYTKDVSFEVPGAPEVFIKPWQPRVNVQLNTETRKVGESGNDYEVVLSLTVTASNEEKTVYLVEIKQAGIFTMIGIEGEEREQLLGAYCPNLLFPYARELISDLVSRGTFPQLLLQPINFDALFQDAKARAAAGQDAPAEGNTH</sequence>
<dbReference type="GO" id="GO:0051262">
    <property type="term" value="P:protein tetramerization"/>
    <property type="evidence" value="ECO:0007669"/>
    <property type="project" value="InterPro"/>
</dbReference>
<dbReference type="InterPro" id="IPR003708">
    <property type="entry name" value="SecB"/>
</dbReference>
<dbReference type="NCBIfam" id="TIGR00809">
    <property type="entry name" value="secB"/>
    <property type="match status" value="1"/>
</dbReference>
<dbReference type="GO" id="GO:0015031">
    <property type="term" value="P:protein transport"/>
    <property type="evidence" value="ECO:0007669"/>
    <property type="project" value="UniProtKB-UniRule"/>
</dbReference>
<comment type="subunit">
    <text evidence="5">Homotetramer, a dimer of dimers. One homotetramer interacts with 1 SecA dimer.</text>
</comment>
<comment type="similarity">
    <text evidence="1 5">Belongs to the SecB family.</text>
</comment>
<evidence type="ECO:0000256" key="3">
    <source>
        <dbReference type="ARBA" id="ARBA00022927"/>
    </source>
</evidence>
<evidence type="ECO:0000256" key="1">
    <source>
        <dbReference type="ARBA" id="ARBA00009990"/>
    </source>
</evidence>
<proteinExistence type="inferred from homology"/>
<dbReference type="RefSeq" id="WP_008736296.1">
    <property type="nucleotide sequence ID" value="NZ_CP004387.1"/>
</dbReference>
<organism evidence="6 7">
    <name type="scientific">Isoalcanivorax pacificus W11-5</name>
    <dbReference type="NCBI Taxonomy" id="391936"/>
    <lineage>
        <taxon>Bacteria</taxon>
        <taxon>Pseudomonadati</taxon>
        <taxon>Pseudomonadota</taxon>
        <taxon>Gammaproteobacteria</taxon>
        <taxon>Oceanospirillales</taxon>
        <taxon>Alcanivoracaceae</taxon>
        <taxon>Isoalcanivorax</taxon>
    </lineage>
</organism>
<protein>
    <recommendedName>
        <fullName evidence="5">Protein-export protein SecB</fullName>
    </recommendedName>
</protein>
<evidence type="ECO:0000256" key="4">
    <source>
        <dbReference type="ARBA" id="ARBA00023010"/>
    </source>
</evidence>
<keyword evidence="5" id="KW-0963">Cytoplasm</keyword>
<name>A0A0B4XJW6_9GAMM</name>